<name>A0ACC0SL24_POPTR</name>
<organism evidence="1 2">
    <name type="scientific">Populus trichocarpa</name>
    <name type="common">Western balsam poplar</name>
    <name type="synonym">Populus balsamifera subsp. trichocarpa</name>
    <dbReference type="NCBI Taxonomy" id="3694"/>
    <lineage>
        <taxon>Eukaryota</taxon>
        <taxon>Viridiplantae</taxon>
        <taxon>Streptophyta</taxon>
        <taxon>Embryophyta</taxon>
        <taxon>Tracheophyta</taxon>
        <taxon>Spermatophyta</taxon>
        <taxon>Magnoliopsida</taxon>
        <taxon>eudicotyledons</taxon>
        <taxon>Gunneridae</taxon>
        <taxon>Pentapetalae</taxon>
        <taxon>rosids</taxon>
        <taxon>fabids</taxon>
        <taxon>Malpighiales</taxon>
        <taxon>Salicaceae</taxon>
        <taxon>Saliceae</taxon>
        <taxon>Populus</taxon>
    </lineage>
</organism>
<sequence length="159" mass="17668">MEVVKAYSLMLKDGIYNLNRITLSTMLMLVLSQGCVGLGRQIHGQVVKFGFGAYVFVGSPLVDMYAKMGLVSEAKQVFDEVQERSMLMFNTMITGLLSCGVVEDSKRLLHDMKERVSISWTKWNGGEVIDLFRDMGLEGMAMKQYTFGNVLTACGGLMV</sequence>
<keyword evidence="2" id="KW-1185">Reference proteome</keyword>
<evidence type="ECO:0000313" key="2">
    <source>
        <dbReference type="Proteomes" id="UP000006729"/>
    </source>
</evidence>
<dbReference type="Proteomes" id="UP000006729">
    <property type="component" value="Chromosome 8"/>
</dbReference>
<reference evidence="1 2" key="1">
    <citation type="journal article" date="2006" name="Science">
        <title>The genome of black cottonwood, Populus trichocarpa (Torr. &amp; Gray).</title>
        <authorList>
            <person name="Tuskan G.A."/>
            <person name="Difazio S."/>
            <person name="Jansson S."/>
            <person name="Bohlmann J."/>
            <person name="Grigoriev I."/>
            <person name="Hellsten U."/>
            <person name="Putnam N."/>
            <person name="Ralph S."/>
            <person name="Rombauts S."/>
            <person name="Salamov A."/>
            <person name="Schein J."/>
            <person name="Sterck L."/>
            <person name="Aerts A."/>
            <person name="Bhalerao R.R."/>
            <person name="Bhalerao R.P."/>
            <person name="Blaudez D."/>
            <person name="Boerjan W."/>
            <person name="Brun A."/>
            <person name="Brunner A."/>
            <person name="Busov V."/>
            <person name="Campbell M."/>
            <person name="Carlson J."/>
            <person name="Chalot M."/>
            <person name="Chapman J."/>
            <person name="Chen G.L."/>
            <person name="Cooper D."/>
            <person name="Coutinho P.M."/>
            <person name="Couturier J."/>
            <person name="Covert S."/>
            <person name="Cronk Q."/>
            <person name="Cunningham R."/>
            <person name="Davis J."/>
            <person name="Degroeve S."/>
            <person name="Dejardin A."/>
            <person name="Depamphilis C."/>
            <person name="Detter J."/>
            <person name="Dirks B."/>
            <person name="Dubchak I."/>
            <person name="Duplessis S."/>
            <person name="Ehlting J."/>
            <person name="Ellis B."/>
            <person name="Gendler K."/>
            <person name="Goodstein D."/>
            <person name="Gribskov M."/>
            <person name="Grimwood J."/>
            <person name="Groover A."/>
            <person name="Gunter L."/>
            <person name="Hamberger B."/>
            <person name="Heinze B."/>
            <person name="Helariutta Y."/>
            <person name="Henrissat B."/>
            <person name="Holligan D."/>
            <person name="Holt R."/>
            <person name="Huang W."/>
            <person name="Islam-Faridi N."/>
            <person name="Jones S."/>
            <person name="Jones-Rhoades M."/>
            <person name="Jorgensen R."/>
            <person name="Joshi C."/>
            <person name="Kangasjarvi J."/>
            <person name="Karlsson J."/>
            <person name="Kelleher C."/>
            <person name="Kirkpatrick R."/>
            <person name="Kirst M."/>
            <person name="Kohler A."/>
            <person name="Kalluri U."/>
            <person name="Larimer F."/>
            <person name="Leebens-Mack J."/>
            <person name="Leple J.C."/>
            <person name="Locascio P."/>
            <person name="Lou Y."/>
            <person name="Lucas S."/>
            <person name="Martin F."/>
            <person name="Montanini B."/>
            <person name="Napoli C."/>
            <person name="Nelson D.R."/>
            <person name="Nelson C."/>
            <person name="Nieminen K."/>
            <person name="Nilsson O."/>
            <person name="Pereda V."/>
            <person name="Peter G."/>
            <person name="Philippe R."/>
            <person name="Pilate G."/>
            <person name="Poliakov A."/>
            <person name="Razumovskaya J."/>
            <person name="Richardson P."/>
            <person name="Rinaldi C."/>
            <person name="Ritland K."/>
            <person name="Rouze P."/>
            <person name="Ryaboy D."/>
            <person name="Schmutz J."/>
            <person name="Schrader J."/>
            <person name="Segerman B."/>
            <person name="Shin H."/>
            <person name="Siddiqui A."/>
            <person name="Sterky F."/>
            <person name="Terry A."/>
            <person name="Tsai C.J."/>
            <person name="Uberbacher E."/>
            <person name="Unneberg P."/>
            <person name="Vahala J."/>
            <person name="Wall K."/>
            <person name="Wessler S."/>
            <person name="Yang G."/>
            <person name="Yin T."/>
            <person name="Douglas C."/>
            <person name="Marra M."/>
            <person name="Sandberg G."/>
            <person name="Van de Peer Y."/>
            <person name="Rokhsar D."/>
        </authorList>
    </citation>
    <scope>NUCLEOTIDE SEQUENCE [LARGE SCALE GENOMIC DNA]</scope>
    <source>
        <strain evidence="2">cv. Nisqually</strain>
    </source>
</reference>
<protein>
    <submittedName>
        <fullName evidence="1">Uncharacterized protein</fullName>
    </submittedName>
</protein>
<dbReference type="EMBL" id="CM009297">
    <property type="protein sequence ID" value="KAI9389946.1"/>
    <property type="molecule type" value="Genomic_DNA"/>
</dbReference>
<evidence type="ECO:0000313" key="1">
    <source>
        <dbReference type="EMBL" id="KAI9389946.1"/>
    </source>
</evidence>
<comment type="caution">
    <text evidence="1">The sequence shown here is derived from an EMBL/GenBank/DDBJ whole genome shotgun (WGS) entry which is preliminary data.</text>
</comment>
<accession>A0ACC0SL24</accession>
<proteinExistence type="predicted"/>
<gene>
    <name evidence="1" type="ORF">POPTR_008G113101v4</name>
</gene>